<evidence type="ECO:0000256" key="1">
    <source>
        <dbReference type="PROSITE-ProRule" id="PRU00285"/>
    </source>
</evidence>
<evidence type="ECO:0000313" key="6">
    <source>
        <dbReference type="Proteomes" id="UP001432202"/>
    </source>
</evidence>
<dbReference type="RefSeq" id="WP_338601618.1">
    <property type="nucleotide sequence ID" value="NZ_CP146016.1"/>
</dbReference>
<evidence type="ECO:0000313" key="5">
    <source>
        <dbReference type="EMBL" id="WWQ60600.1"/>
    </source>
</evidence>
<dbReference type="Gene3D" id="2.60.40.790">
    <property type="match status" value="1"/>
</dbReference>
<accession>A0AAX4L0V9</accession>
<dbReference type="InterPro" id="IPR007052">
    <property type="entry name" value="CS_dom"/>
</dbReference>
<name>A0AAX4L0V9_9CREN</name>
<feature type="coiled-coil region" evidence="2">
    <location>
        <begin position="12"/>
        <end position="39"/>
    </location>
</feature>
<keyword evidence="6" id="KW-1185">Reference proteome</keyword>
<dbReference type="InterPro" id="IPR002068">
    <property type="entry name" value="A-crystallin/Hsp20_dom"/>
</dbReference>
<dbReference type="InterPro" id="IPR008978">
    <property type="entry name" value="HSP20-like_chaperone"/>
</dbReference>
<feature type="domain" description="CS" evidence="4">
    <location>
        <begin position="40"/>
        <end position="122"/>
    </location>
</feature>
<organism evidence="5 6">
    <name type="scientific">Sulfolobus tengchongensis</name>
    <dbReference type="NCBI Taxonomy" id="207809"/>
    <lineage>
        <taxon>Archaea</taxon>
        <taxon>Thermoproteota</taxon>
        <taxon>Thermoprotei</taxon>
        <taxon>Sulfolobales</taxon>
        <taxon>Sulfolobaceae</taxon>
        <taxon>Sulfolobus</taxon>
    </lineage>
</organism>
<dbReference type="PROSITE" id="PS51203">
    <property type="entry name" value="CS"/>
    <property type="match status" value="1"/>
</dbReference>
<dbReference type="GeneID" id="89335200"/>
<keyword evidence="2" id="KW-0175">Coiled coil</keyword>
<evidence type="ECO:0000259" key="3">
    <source>
        <dbReference type="PROSITE" id="PS01031"/>
    </source>
</evidence>
<reference evidence="5 6" key="1">
    <citation type="submission" date="2024-02" db="EMBL/GenBank/DDBJ databases">
        <title>STSV induces naive adaptation in Sulfolobus.</title>
        <authorList>
            <person name="Xiang X."/>
            <person name="Song M."/>
        </authorList>
    </citation>
    <scope>NUCLEOTIDE SEQUENCE [LARGE SCALE GENOMIC DNA]</scope>
    <source>
        <strain evidence="5 6">RT2</strain>
    </source>
</reference>
<evidence type="ECO:0000256" key="2">
    <source>
        <dbReference type="SAM" id="Coils"/>
    </source>
</evidence>
<protein>
    <recommendedName>
        <fullName evidence="7">Hsp20/alpha crystallin family protein</fullName>
    </recommendedName>
</protein>
<dbReference type="CDD" id="cd00298">
    <property type="entry name" value="ACD_sHsps_p23-like"/>
    <property type="match status" value="1"/>
</dbReference>
<dbReference type="EMBL" id="CP146016">
    <property type="protein sequence ID" value="WWQ60600.1"/>
    <property type="molecule type" value="Genomic_DNA"/>
</dbReference>
<feature type="domain" description="SHSP" evidence="3">
    <location>
        <begin position="35"/>
        <end position="122"/>
    </location>
</feature>
<proteinExistence type="inferred from homology"/>
<dbReference type="SUPFAM" id="SSF49764">
    <property type="entry name" value="HSP20-like chaperones"/>
    <property type="match status" value="1"/>
</dbReference>
<evidence type="ECO:0000259" key="4">
    <source>
        <dbReference type="PROSITE" id="PS51203"/>
    </source>
</evidence>
<dbReference type="Proteomes" id="UP001432202">
    <property type="component" value="Chromosome"/>
</dbReference>
<comment type="similarity">
    <text evidence="1">Belongs to the small heat shock protein (HSP20) family.</text>
</comment>
<dbReference type="PROSITE" id="PS01031">
    <property type="entry name" value="SHSP"/>
    <property type="match status" value="1"/>
</dbReference>
<gene>
    <name evidence="5" type="ORF">V6M85_00485</name>
</gene>
<sequence>MPAYKDLYDMIKSMVEKEINRIEREFKRIESEIEEEVRRSYTPLYSLYESGDSYYYLIDIPNIDMSTLYVKVEKNTLRIRGKDKSNKEYYLKIQLPEDANADSLTITRTKWLVKITVQRKKD</sequence>
<dbReference type="AlphaFoldDB" id="A0AAX4L0V9"/>
<evidence type="ECO:0008006" key="7">
    <source>
        <dbReference type="Google" id="ProtNLM"/>
    </source>
</evidence>